<dbReference type="Gene3D" id="1.10.1670.10">
    <property type="entry name" value="Helix-hairpin-Helix base-excision DNA repair enzymes (C-terminal)"/>
    <property type="match status" value="1"/>
</dbReference>
<keyword evidence="6" id="KW-0479">Metal-binding</keyword>
<keyword evidence="9 13" id="KW-0408">Iron</keyword>
<dbReference type="SUPFAM" id="SSF55811">
    <property type="entry name" value="Nudix"/>
    <property type="match status" value="1"/>
</dbReference>
<protein>
    <recommendedName>
        <fullName evidence="4 13">Adenine DNA glycosylase</fullName>
        <ecNumber evidence="3 13">3.2.2.31</ecNumber>
    </recommendedName>
</protein>
<dbReference type="InterPro" id="IPR015797">
    <property type="entry name" value="NUDIX_hydrolase-like_dom_sf"/>
</dbReference>
<evidence type="ECO:0000259" key="14">
    <source>
        <dbReference type="SMART" id="SM00478"/>
    </source>
</evidence>
<dbReference type="Pfam" id="PF14815">
    <property type="entry name" value="NUDIX_4"/>
    <property type="match status" value="1"/>
</dbReference>
<evidence type="ECO:0000256" key="10">
    <source>
        <dbReference type="ARBA" id="ARBA00023014"/>
    </source>
</evidence>
<dbReference type="InterPro" id="IPR044298">
    <property type="entry name" value="MIG/MutY"/>
</dbReference>
<dbReference type="InterPro" id="IPR023170">
    <property type="entry name" value="HhH_base_excis_C"/>
</dbReference>
<comment type="similarity">
    <text evidence="2 13">Belongs to the Nth/MutY family.</text>
</comment>
<dbReference type="CDD" id="cd00056">
    <property type="entry name" value="ENDO3c"/>
    <property type="match status" value="1"/>
</dbReference>
<name>A0ABS2GAS9_9FIRM</name>
<comment type="catalytic activity">
    <reaction evidence="1 13">
        <text>Hydrolyzes free adenine bases from 7,8-dihydro-8-oxoguanine:adenine mismatched double-stranded DNA, leaving an apurinic site.</text>
        <dbReference type="EC" id="3.2.2.31"/>
    </reaction>
</comment>
<gene>
    <name evidence="15" type="primary">mutY</name>
    <name evidence="15" type="ORF">H9X83_07390</name>
</gene>
<evidence type="ECO:0000256" key="2">
    <source>
        <dbReference type="ARBA" id="ARBA00008343"/>
    </source>
</evidence>
<dbReference type="Gene3D" id="1.10.340.30">
    <property type="entry name" value="Hypothetical protein, domain 2"/>
    <property type="match status" value="1"/>
</dbReference>
<dbReference type="Pfam" id="PF00730">
    <property type="entry name" value="HhH-GPD"/>
    <property type="match status" value="1"/>
</dbReference>
<evidence type="ECO:0000256" key="11">
    <source>
        <dbReference type="ARBA" id="ARBA00023204"/>
    </source>
</evidence>
<keyword evidence="5" id="KW-0004">4Fe-4S</keyword>
<evidence type="ECO:0000256" key="5">
    <source>
        <dbReference type="ARBA" id="ARBA00022485"/>
    </source>
</evidence>
<dbReference type="PANTHER" id="PTHR42944:SF1">
    <property type="entry name" value="ADENINE DNA GLYCOSYLASE"/>
    <property type="match status" value="1"/>
</dbReference>
<organism evidence="15 16">
    <name type="scientific">Anaerotignum lactatifermentans</name>
    <dbReference type="NCBI Taxonomy" id="160404"/>
    <lineage>
        <taxon>Bacteria</taxon>
        <taxon>Bacillati</taxon>
        <taxon>Bacillota</taxon>
        <taxon>Clostridia</taxon>
        <taxon>Lachnospirales</taxon>
        <taxon>Anaerotignaceae</taxon>
        <taxon>Anaerotignum</taxon>
    </lineage>
</organism>
<evidence type="ECO:0000256" key="13">
    <source>
        <dbReference type="RuleBase" id="RU365096"/>
    </source>
</evidence>
<reference evidence="15 16" key="1">
    <citation type="journal article" date="2021" name="Sci. Rep.">
        <title>The distribution of antibiotic resistance genes in chicken gut microbiota commensals.</title>
        <authorList>
            <person name="Juricova H."/>
            <person name="Matiasovicova J."/>
            <person name="Kubasova T."/>
            <person name="Cejkova D."/>
            <person name="Rychlik I."/>
        </authorList>
    </citation>
    <scope>NUCLEOTIDE SEQUENCE [LARGE SCALE GENOMIC DNA]</scope>
    <source>
        <strain evidence="15 16">An431b</strain>
    </source>
</reference>
<accession>A0ABS2GAS9</accession>
<keyword evidence="10" id="KW-0411">Iron-sulfur</keyword>
<evidence type="ECO:0000256" key="8">
    <source>
        <dbReference type="ARBA" id="ARBA00022801"/>
    </source>
</evidence>
<keyword evidence="8" id="KW-0378">Hydrolase</keyword>
<dbReference type="InterPro" id="IPR011257">
    <property type="entry name" value="DNA_glycosylase"/>
</dbReference>
<evidence type="ECO:0000256" key="12">
    <source>
        <dbReference type="ARBA" id="ARBA00023295"/>
    </source>
</evidence>
<dbReference type="CDD" id="cd03431">
    <property type="entry name" value="NUDIX_DNA_Glycosylase_C-MutY"/>
    <property type="match status" value="1"/>
</dbReference>
<evidence type="ECO:0000256" key="7">
    <source>
        <dbReference type="ARBA" id="ARBA00022763"/>
    </source>
</evidence>
<keyword evidence="11" id="KW-0234">DNA repair</keyword>
<dbReference type="Pfam" id="PF00633">
    <property type="entry name" value="HHH"/>
    <property type="match status" value="1"/>
</dbReference>
<comment type="cofactor">
    <cofactor evidence="13">
        <name>[4Fe-4S] cluster</name>
        <dbReference type="ChEBI" id="CHEBI:49883"/>
    </cofactor>
    <text evidence="13">Binds 1 [4Fe-4S] cluster.</text>
</comment>
<keyword evidence="12 13" id="KW-0326">Glycosidase</keyword>
<dbReference type="EC" id="3.2.2.31" evidence="3 13"/>
<evidence type="ECO:0000256" key="4">
    <source>
        <dbReference type="ARBA" id="ARBA00022023"/>
    </source>
</evidence>
<dbReference type="NCBIfam" id="TIGR01084">
    <property type="entry name" value="mutY"/>
    <property type="match status" value="1"/>
</dbReference>
<evidence type="ECO:0000256" key="6">
    <source>
        <dbReference type="ARBA" id="ARBA00022723"/>
    </source>
</evidence>
<dbReference type="SMART" id="SM00478">
    <property type="entry name" value="ENDO3c"/>
    <property type="match status" value="1"/>
</dbReference>
<comment type="function">
    <text evidence="13">Adenine glycosylase active on G-A mispairs.</text>
</comment>
<keyword evidence="16" id="KW-1185">Reference proteome</keyword>
<dbReference type="Proteomes" id="UP000729290">
    <property type="component" value="Unassembled WGS sequence"/>
</dbReference>
<sequence length="343" mass="39340">MKQLLPLLIEWYRENKRDLPWRRTKDPYRIWLSEIMLQQTRVEAVKPYYERFLAALPAIKDLAEAEEELILKLWEGLGYYSRVRNMQTAAQQIMKEYGGALPADYEKLRSLKGIGTYTAGAIASIAFGLPHAAVDGNVLRVLSRIFLDAQDIGLEATKKYWKEELENVLTGEIASDVNEGWMEVGATICLPNGEPKCGICPFREYCGAYRQSVIHLYPVKGEKKARTVERLQVVFLTDGKRVALRKRGPGLLANLWELPNGGAEISLPSLLHLWGILDGEITPMRHRKHIFTHVQWDMDCYFVQTKSTEDTPFLWLEPDRITEEYALPSAFRAVWAEGRKKLQ</sequence>
<feature type="domain" description="HhH-GPD" evidence="14">
    <location>
        <begin position="36"/>
        <end position="187"/>
    </location>
</feature>
<evidence type="ECO:0000313" key="16">
    <source>
        <dbReference type="Proteomes" id="UP000729290"/>
    </source>
</evidence>
<proteinExistence type="inferred from homology"/>
<dbReference type="InterPro" id="IPR003265">
    <property type="entry name" value="HhH-GPD_domain"/>
</dbReference>
<evidence type="ECO:0000256" key="9">
    <source>
        <dbReference type="ARBA" id="ARBA00023004"/>
    </source>
</evidence>
<dbReference type="PANTHER" id="PTHR42944">
    <property type="entry name" value="ADENINE DNA GLYCOSYLASE"/>
    <property type="match status" value="1"/>
</dbReference>
<comment type="caution">
    <text evidence="15">The sequence shown here is derived from an EMBL/GenBank/DDBJ whole genome shotgun (WGS) entry which is preliminary data.</text>
</comment>
<dbReference type="InterPro" id="IPR005760">
    <property type="entry name" value="A/G_AdeGlyc_MutY"/>
</dbReference>
<evidence type="ECO:0000313" key="15">
    <source>
        <dbReference type="EMBL" id="MBM6877982.1"/>
    </source>
</evidence>
<dbReference type="EMBL" id="JACSNV010000008">
    <property type="protein sequence ID" value="MBM6877982.1"/>
    <property type="molecule type" value="Genomic_DNA"/>
</dbReference>
<evidence type="ECO:0000256" key="3">
    <source>
        <dbReference type="ARBA" id="ARBA00012045"/>
    </source>
</evidence>
<dbReference type="Gene3D" id="3.90.79.10">
    <property type="entry name" value="Nucleoside Triphosphate Pyrophosphohydrolase"/>
    <property type="match status" value="1"/>
</dbReference>
<dbReference type="InterPro" id="IPR029119">
    <property type="entry name" value="MutY_C"/>
</dbReference>
<dbReference type="InterPro" id="IPR000445">
    <property type="entry name" value="HhH_motif"/>
</dbReference>
<keyword evidence="7 13" id="KW-0227">DNA damage</keyword>
<dbReference type="SUPFAM" id="SSF48150">
    <property type="entry name" value="DNA-glycosylase"/>
    <property type="match status" value="1"/>
</dbReference>
<evidence type="ECO:0000256" key="1">
    <source>
        <dbReference type="ARBA" id="ARBA00000843"/>
    </source>
</evidence>